<feature type="domain" description="HTH lysR-type" evidence="5">
    <location>
        <begin position="1"/>
        <end position="58"/>
    </location>
</feature>
<dbReference type="SUPFAM" id="SSF53850">
    <property type="entry name" value="Periplasmic binding protein-like II"/>
    <property type="match status" value="1"/>
</dbReference>
<dbReference type="RefSeq" id="WP_036639054.1">
    <property type="nucleotide sequence ID" value="NZ_CP028366.1"/>
</dbReference>
<comment type="caution">
    <text evidence="6">The sequence shown here is derived from an EMBL/GenBank/DDBJ whole genome shotgun (WGS) entry which is preliminary data.</text>
</comment>
<evidence type="ECO:0000256" key="3">
    <source>
        <dbReference type="ARBA" id="ARBA00023125"/>
    </source>
</evidence>
<evidence type="ECO:0000256" key="2">
    <source>
        <dbReference type="ARBA" id="ARBA00023015"/>
    </source>
</evidence>
<dbReference type="Proteomes" id="UP000076796">
    <property type="component" value="Unassembled WGS sequence"/>
</dbReference>
<dbReference type="FunFam" id="1.10.10.10:FF:000001">
    <property type="entry name" value="LysR family transcriptional regulator"/>
    <property type="match status" value="1"/>
</dbReference>
<organism evidence="6 7">
    <name type="scientific">Paenibacillus glucanolyticus</name>
    <dbReference type="NCBI Taxonomy" id="59843"/>
    <lineage>
        <taxon>Bacteria</taxon>
        <taxon>Bacillati</taxon>
        <taxon>Bacillota</taxon>
        <taxon>Bacilli</taxon>
        <taxon>Bacillales</taxon>
        <taxon>Paenibacillaceae</taxon>
        <taxon>Paenibacillus</taxon>
    </lineage>
</organism>
<dbReference type="Pfam" id="PF00126">
    <property type="entry name" value="HTH_1"/>
    <property type="match status" value="1"/>
</dbReference>
<keyword evidence="4" id="KW-0804">Transcription</keyword>
<evidence type="ECO:0000256" key="1">
    <source>
        <dbReference type="ARBA" id="ARBA00009437"/>
    </source>
</evidence>
<dbReference type="CDD" id="cd05466">
    <property type="entry name" value="PBP2_LTTR_substrate"/>
    <property type="match status" value="1"/>
</dbReference>
<reference evidence="6" key="1">
    <citation type="journal article" date="2016" name="Genome Announc.">
        <title>Draft genomes of two strains of Paenibacillus glucanolyticus with capability to degrade lignocellulose.</title>
        <authorList>
            <person name="Mathews S.L."/>
            <person name="Pawlak J."/>
            <person name="Grunden A.M."/>
        </authorList>
    </citation>
    <scope>NUCLEOTIDE SEQUENCE [LARGE SCALE GENOMIC DNA]</scope>
    <source>
        <strain evidence="6">SLM1</strain>
    </source>
</reference>
<name>A0A163MA44_9BACL</name>
<evidence type="ECO:0000259" key="5">
    <source>
        <dbReference type="PROSITE" id="PS50931"/>
    </source>
</evidence>
<dbReference type="InterPro" id="IPR050950">
    <property type="entry name" value="HTH-type_LysR_regulators"/>
</dbReference>
<dbReference type="GO" id="GO:0003677">
    <property type="term" value="F:DNA binding"/>
    <property type="evidence" value="ECO:0007669"/>
    <property type="project" value="UniProtKB-KW"/>
</dbReference>
<comment type="similarity">
    <text evidence="1">Belongs to the LysR transcriptional regulatory family.</text>
</comment>
<dbReference type="PRINTS" id="PR00039">
    <property type="entry name" value="HTHLYSR"/>
</dbReference>
<dbReference type="PANTHER" id="PTHR30419">
    <property type="entry name" value="HTH-TYPE TRANSCRIPTIONAL REGULATOR YBHD"/>
    <property type="match status" value="1"/>
</dbReference>
<gene>
    <name evidence="6" type="ORF">AWU65_24580</name>
</gene>
<dbReference type="Pfam" id="PF03466">
    <property type="entry name" value="LysR_substrate"/>
    <property type="match status" value="1"/>
</dbReference>
<accession>A0A163MA44</accession>
<dbReference type="InterPro" id="IPR000847">
    <property type="entry name" value="LysR_HTH_N"/>
</dbReference>
<dbReference type="AlphaFoldDB" id="A0A163MA44"/>
<protein>
    <submittedName>
        <fullName evidence="6">LysR family transcriptional regulator</fullName>
    </submittedName>
</protein>
<dbReference type="PROSITE" id="PS50931">
    <property type="entry name" value="HTH_LYSR"/>
    <property type="match status" value="1"/>
</dbReference>
<dbReference type="OrthoDB" id="9803735at2"/>
<dbReference type="GO" id="GO:0005829">
    <property type="term" value="C:cytosol"/>
    <property type="evidence" value="ECO:0007669"/>
    <property type="project" value="TreeGrafter"/>
</dbReference>
<proteinExistence type="inferred from homology"/>
<keyword evidence="7" id="KW-1185">Reference proteome</keyword>
<dbReference type="InterPro" id="IPR036388">
    <property type="entry name" value="WH-like_DNA-bd_sf"/>
</dbReference>
<dbReference type="SUPFAM" id="SSF46785">
    <property type="entry name" value="Winged helix' DNA-binding domain"/>
    <property type="match status" value="1"/>
</dbReference>
<dbReference type="EMBL" id="LWMH01000001">
    <property type="protein sequence ID" value="KZS48881.1"/>
    <property type="molecule type" value="Genomic_DNA"/>
</dbReference>
<keyword evidence="2" id="KW-0805">Transcription regulation</keyword>
<dbReference type="GeneID" id="97555525"/>
<keyword evidence="3" id="KW-0238">DNA-binding</keyword>
<evidence type="ECO:0000313" key="6">
    <source>
        <dbReference type="EMBL" id="KZS48881.1"/>
    </source>
</evidence>
<dbReference type="Gene3D" id="3.40.190.290">
    <property type="match status" value="1"/>
</dbReference>
<dbReference type="PANTHER" id="PTHR30419:SF8">
    <property type="entry name" value="NITROGEN ASSIMILATION TRANSCRIPTIONAL ACTIVATOR-RELATED"/>
    <property type="match status" value="1"/>
</dbReference>
<evidence type="ECO:0000256" key="4">
    <source>
        <dbReference type="ARBA" id="ARBA00023163"/>
    </source>
</evidence>
<dbReference type="InterPro" id="IPR036390">
    <property type="entry name" value="WH_DNA-bd_sf"/>
</dbReference>
<dbReference type="GO" id="GO:0003700">
    <property type="term" value="F:DNA-binding transcription factor activity"/>
    <property type="evidence" value="ECO:0007669"/>
    <property type="project" value="InterPro"/>
</dbReference>
<dbReference type="Gene3D" id="1.10.10.10">
    <property type="entry name" value="Winged helix-like DNA-binding domain superfamily/Winged helix DNA-binding domain"/>
    <property type="match status" value="1"/>
</dbReference>
<dbReference type="InterPro" id="IPR005119">
    <property type="entry name" value="LysR_subst-bd"/>
</dbReference>
<sequence>MDIRVFKYFLTVAKVGNITKAAEILHVTQPTLSRQLMDLEEELGTRLFIRGKRQITLTNSGLLFQQRVKEMVSLLDKTERDLAEQKDLIGGVVSVGCVESTVSRTLPEWLEKFSNQHPRVQYELYSADGDDIREKLDRGNVDIGILLEPIETAKYDYIRLPHQEKWGILMRRDDPLAEKKSVSIQDILSLPLIVPRRTIVQNEITSWLGVEEDNLCIIASHNLLTNAMLLVERKLGYAICVGGAYTIRESSSTCFVPFEPERITTHVIAWNKNKIFSPATAHFIQFIKETYHS</sequence>
<evidence type="ECO:0000313" key="7">
    <source>
        <dbReference type="Proteomes" id="UP000076796"/>
    </source>
</evidence>